<protein>
    <submittedName>
        <fullName evidence="1">Uncharacterized protein</fullName>
    </submittedName>
</protein>
<reference evidence="1 2" key="1">
    <citation type="journal article" date="2020" name="Nat. Food">
        <title>A phased Vanilla planifolia genome enables genetic improvement of flavour and production.</title>
        <authorList>
            <person name="Hasing T."/>
            <person name="Tang H."/>
            <person name="Brym M."/>
            <person name="Khazi F."/>
            <person name="Huang T."/>
            <person name="Chambers A.H."/>
        </authorList>
    </citation>
    <scope>NUCLEOTIDE SEQUENCE [LARGE SCALE GENOMIC DNA]</scope>
    <source>
        <tissue evidence="1">Leaf</tissue>
    </source>
</reference>
<gene>
    <name evidence="1" type="ORF">HPP92_011617</name>
</gene>
<dbReference type="OrthoDB" id="1104395at2759"/>
<evidence type="ECO:0000313" key="1">
    <source>
        <dbReference type="EMBL" id="KAG0483533.1"/>
    </source>
</evidence>
<sequence length="186" mass="20879">MWSTFYESQLSIASNLSKRLIDTPKIFLNSLSKFVIMVFLDRLLSSTNIYQPSLTNLSRKLLLCSSHEKKLMTVTTNEKGYFKTEIHLSSSSEHPKCIVKLLGGPEQLYTSKKSMVSKIAKAEGMDDYKLSTPLTVLSSFPTNKEPEFSGLPEMGSSKTFNLPLPREWGLPPSSYCVPYFPIIGIP</sequence>
<organism evidence="1 2">
    <name type="scientific">Vanilla planifolia</name>
    <name type="common">Vanilla</name>
    <dbReference type="NCBI Taxonomy" id="51239"/>
    <lineage>
        <taxon>Eukaryota</taxon>
        <taxon>Viridiplantae</taxon>
        <taxon>Streptophyta</taxon>
        <taxon>Embryophyta</taxon>
        <taxon>Tracheophyta</taxon>
        <taxon>Spermatophyta</taxon>
        <taxon>Magnoliopsida</taxon>
        <taxon>Liliopsida</taxon>
        <taxon>Asparagales</taxon>
        <taxon>Orchidaceae</taxon>
        <taxon>Vanilloideae</taxon>
        <taxon>Vanilleae</taxon>
        <taxon>Vanilla</taxon>
    </lineage>
</organism>
<name>A0A835V3N7_VANPL</name>
<comment type="caution">
    <text evidence="1">The sequence shown here is derived from an EMBL/GenBank/DDBJ whole genome shotgun (WGS) entry which is preliminary data.</text>
</comment>
<dbReference type="Proteomes" id="UP000639772">
    <property type="component" value="Unassembled WGS sequence"/>
</dbReference>
<proteinExistence type="predicted"/>
<dbReference type="EMBL" id="JADCNM010000005">
    <property type="protein sequence ID" value="KAG0483533.1"/>
    <property type="molecule type" value="Genomic_DNA"/>
</dbReference>
<evidence type="ECO:0000313" key="2">
    <source>
        <dbReference type="Proteomes" id="UP000639772"/>
    </source>
</evidence>
<dbReference type="AlphaFoldDB" id="A0A835V3N7"/>
<accession>A0A835V3N7</accession>